<proteinExistence type="predicted"/>
<dbReference type="AlphaFoldDB" id="A0A367RJ91"/>
<organism evidence="1 2">
    <name type="scientific">Nostoc minutum NIES-26</name>
    <dbReference type="NCBI Taxonomy" id="1844469"/>
    <lineage>
        <taxon>Bacteria</taxon>
        <taxon>Bacillati</taxon>
        <taxon>Cyanobacteriota</taxon>
        <taxon>Cyanophyceae</taxon>
        <taxon>Nostocales</taxon>
        <taxon>Nostocaceae</taxon>
        <taxon>Nostoc</taxon>
    </lineage>
</organism>
<reference evidence="1" key="1">
    <citation type="submission" date="2016-04" db="EMBL/GenBank/DDBJ databases">
        <authorList>
            <person name="Tabuchi Yagui T.R."/>
        </authorList>
    </citation>
    <scope>NUCLEOTIDE SEQUENCE [LARGE SCALE GENOMIC DNA]</scope>
    <source>
        <strain evidence="1">NIES-26</strain>
    </source>
</reference>
<keyword evidence="2" id="KW-1185">Reference proteome</keyword>
<protein>
    <submittedName>
        <fullName evidence="1">Uncharacterized protein</fullName>
    </submittedName>
</protein>
<accession>A0A367RJ91</accession>
<name>A0A367RJ91_9NOSO</name>
<comment type="caution">
    <text evidence="1">The sequence shown here is derived from an EMBL/GenBank/DDBJ whole genome shotgun (WGS) entry which is preliminary data.</text>
</comment>
<evidence type="ECO:0000313" key="2">
    <source>
        <dbReference type="Proteomes" id="UP000252107"/>
    </source>
</evidence>
<sequence length="79" mass="8611">MVRDFGTYDARDARSLLASPLGRGLANAALMLLASPFGRVLANALGIDSWAKTLVKTIAILSRVQYAFDLRVRSQESRS</sequence>
<dbReference type="Proteomes" id="UP000252107">
    <property type="component" value="Unassembled WGS sequence"/>
</dbReference>
<gene>
    <name evidence="1" type="ORF">A6770_16305</name>
</gene>
<dbReference type="EMBL" id="LXQD01000153">
    <property type="protein sequence ID" value="RCJ35382.1"/>
    <property type="molecule type" value="Genomic_DNA"/>
</dbReference>
<evidence type="ECO:0000313" key="1">
    <source>
        <dbReference type="EMBL" id="RCJ35382.1"/>
    </source>
</evidence>